<dbReference type="CDD" id="cd05819">
    <property type="entry name" value="NHL"/>
    <property type="match status" value="1"/>
</dbReference>
<dbReference type="AlphaFoldDB" id="A0A2J7TLY1"/>
<feature type="region of interest" description="Disordered" evidence="2">
    <location>
        <begin position="1"/>
        <end position="27"/>
    </location>
</feature>
<dbReference type="Pfam" id="PF01436">
    <property type="entry name" value="NHL"/>
    <property type="match status" value="1"/>
</dbReference>
<proteinExistence type="predicted"/>
<dbReference type="GO" id="GO:0043161">
    <property type="term" value="P:proteasome-mediated ubiquitin-dependent protein catabolic process"/>
    <property type="evidence" value="ECO:0007669"/>
    <property type="project" value="TreeGrafter"/>
</dbReference>
<organism evidence="3 4">
    <name type="scientific">Methylocella silvestris</name>
    <dbReference type="NCBI Taxonomy" id="199596"/>
    <lineage>
        <taxon>Bacteria</taxon>
        <taxon>Pseudomonadati</taxon>
        <taxon>Pseudomonadota</taxon>
        <taxon>Alphaproteobacteria</taxon>
        <taxon>Hyphomicrobiales</taxon>
        <taxon>Beijerinckiaceae</taxon>
        <taxon>Methylocella</taxon>
    </lineage>
</organism>
<sequence length="399" mass="42415">MTHLSLAPDYRRNPQQPPAGRPAPMLDPAGARVVLGDYVRPDGLPIEVAPTPSTLFGPRGLCLTPADGPLFVADTGHHRLMIWRNAPEDDNAPADFLIGQSDFFSEGRNARGDVGAATLNMPTGLSTDGETLVLADAWNHRVLIWRALPERSNQPADLVLGQADFSGGLANRGRPDAAADTLNWCYGVTLADGRLFVADTGNRRVLVWNALPERNGQPADLVLGQTNTTTRDDNASGAGGAVGMRWPHSIAAANGQILVADAGNNRIMVWNAMPNADGAPCSFVVGQQTFETIDRNRAGYIPNDRALNMPYGLVVNDGALYCADTANSRLLAYPLGALKMDAAAAGLAGQPGFSDEGDNRWRFAARDSICWPFALAARGGTLAVADTGNNRVLLWETAP</sequence>
<accession>A0A2J7TLY1</accession>
<evidence type="ECO:0000256" key="1">
    <source>
        <dbReference type="ARBA" id="ARBA00022737"/>
    </source>
</evidence>
<evidence type="ECO:0000313" key="3">
    <source>
        <dbReference type="EMBL" id="PNG27786.1"/>
    </source>
</evidence>
<dbReference type="InterPro" id="IPR011042">
    <property type="entry name" value="6-blade_b-propeller_TolB-like"/>
</dbReference>
<dbReference type="InterPro" id="IPR001258">
    <property type="entry name" value="NHL_repeat"/>
</dbReference>
<evidence type="ECO:0000256" key="2">
    <source>
        <dbReference type="SAM" id="MobiDB-lite"/>
    </source>
</evidence>
<dbReference type="EMBL" id="PDZR01000001">
    <property type="protein sequence ID" value="PNG27786.1"/>
    <property type="molecule type" value="Genomic_DNA"/>
</dbReference>
<dbReference type="InterPro" id="IPR050952">
    <property type="entry name" value="TRIM-NHL_E3_ligases"/>
</dbReference>
<keyword evidence="1" id="KW-0677">Repeat</keyword>
<dbReference type="OrthoDB" id="9811352at2"/>
<name>A0A2J7TLY1_METSI</name>
<dbReference type="Proteomes" id="UP000236286">
    <property type="component" value="Unassembled WGS sequence"/>
</dbReference>
<gene>
    <name evidence="3" type="ORF">CR492_02465</name>
</gene>
<comment type="caution">
    <text evidence="3">The sequence shown here is derived from an EMBL/GenBank/DDBJ whole genome shotgun (WGS) entry which is preliminary data.</text>
</comment>
<dbReference type="RefSeq" id="WP_102842094.1">
    <property type="nucleotide sequence ID" value="NZ_PDZR01000001.1"/>
</dbReference>
<dbReference type="GO" id="GO:0000209">
    <property type="term" value="P:protein polyubiquitination"/>
    <property type="evidence" value="ECO:0007669"/>
    <property type="project" value="TreeGrafter"/>
</dbReference>
<dbReference type="SUPFAM" id="SSF63829">
    <property type="entry name" value="Calcium-dependent phosphotriesterase"/>
    <property type="match status" value="1"/>
</dbReference>
<dbReference type="Gene3D" id="2.120.10.30">
    <property type="entry name" value="TolB, C-terminal domain"/>
    <property type="match status" value="2"/>
</dbReference>
<evidence type="ECO:0008006" key="5">
    <source>
        <dbReference type="Google" id="ProtNLM"/>
    </source>
</evidence>
<dbReference type="PANTHER" id="PTHR24104:SF25">
    <property type="entry name" value="PROTEIN LIN-41"/>
    <property type="match status" value="1"/>
</dbReference>
<dbReference type="PANTHER" id="PTHR24104">
    <property type="entry name" value="E3 UBIQUITIN-PROTEIN LIGASE NHLRC1-RELATED"/>
    <property type="match status" value="1"/>
</dbReference>
<dbReference type="GO" id="GO:0061630">
    <property type="term" value="F:ubiquitin protein ligase activity"/>
    <property type="evidence" value="ECO:0007669"/>
    <property type="project" value="TreeGrafter"/>
</dbReference>
<evidence type="ECO:0000313" key="4">
    <source>
        <dbReference type="Proteomes" id="UP000236286"/>
    </source>
</evidence>
<protein>
    <recommendedName>
        <fullName evidence="5">NHL repeat containing protein</fullName>
    </recommendedName>
</protein>
<dbReference type="GO" id="GO:0008270">
    <property type="term" value="F:zinc ion binding"/>
    <property type="evidence" value="ECO:0007669"/>
    <property type="project" value="UniProtKB-KW"/>
</dbReference>
<dbReference type="Gene3D" id="2.40.10.500">
    <property type="match status" value="1"/>
</dbReference>
<reference evidence="3 4" key="1">
    <citation type="submission" date="2017-10" db="EMBL/GenBank/DDBJ databases">
        <title>Genome announcement of Methylocella silvestris TVC from permafrost.</title>
        <authorList>
            <person name="Wang J."/>
            <person name="Geng K."/>
            <person name="Ul-Haque F."/>
            <person name="Crombie A.T."/>
            <person name="Street L.E."/>
            <person name="Wookey P.A."/>
            <person name="Murrell J.C."/>
            <person name="Pratscher J."/>
        </authorList>
    </citation>
    <scope>NUCLEOTIDE SEQUENCE [LARGE SCALE GENOMIC DNA]</scope>
    <source>
        <strain evidence="3 4">TVC</strain>
    </source>
</reference>